<feature type="compositionally biased region" description="Basic and acidic residues" evidence="1">
    <location>
        <begin position="1"/>
        <end position="11"/>
    </location>
</feature>
<dbReference type="AlphaFoldDB" id="A0A834FLW1"/>
<dbReference type="EMBL" id="WKFB01000083">
    <property type="protein sequence ID" value="KAF6736613.1"/>
    <property type="molecule type" value="Genomic_DNA"/>
</dbReference>
<feature type="region of interest" description="Disordered" evidence="1">
    <location>
        <begin position="1"/>
        <end position="75"/>
    </location>
</feature>
<gene>
    <name evidence="2" type="ORF">FQA47_019712</name>
</gene>
<proteinExistence type="predicted"/>
<evidence type="ECO:0000313" key="3">
    <source>
        <dbReference type="Proteomes" id="UP000646548"/>
    </source>
</evidence>
<sequence>MAKEEKDETVVKKGTTGLLRLFQGRSRRNGEEDEKQEKLDNRDETSKTALSVAEKLEPTDRDQCEDPGEGNNTRTRARHRWCHRFSSAVVCMRRRKSSLKKPREELKTASLNEVEGDMAFKVNKRFNMKTKFSRFLTSNIACCSLKRNGDKTGRKALRSLPGKLSRFFLIREKRRSITQENVENKRVEEDPAGFDVQADESIELQKATVPPQSTEDDIRRKSQTGLLDADNLTNNRVSVQVESPEEDLCDSVKVVVDFGDQQSSQQKTNQTNSWSLQSSINGPSIRIELCPPVQDEEEEECWASGSYSSHVLHLPGGFNPSERQLHHTARSLVQTAMTAAVDQLTREKQMGRIN</sequence>
<reference evidence="2" key="1">
    <citation type="journal article" name="BMC Genomics">
        <title>Long-read sequencing and de novo genome assembly of marine medaka (Oryzias melastigma).</title>
        <authorList>
            <person name="Liang P."/>
            <person name="Saqib H.S.A."/>
            <person name="Ni X."/>
            <person name="Shen Y."/>
        </authorList>
    </citation>
    <scope>NUCLEOTIDE SEQUENCE</scope>
    <source>
        <strain evidence="2">Bigg-433</strain>
    </source>
</reference>
<feature type="region of interest" description="Disordered" evidence="1">
    <location>
        <begin position="206"/>
        <end position="231"/>
    </location>
</feature>
<protein>
    <submittedName>
        <fullName evidence="2">Uncharacterized protein</fullName>
    </submittedName>
</protein>
<comment type="caution">
    <text evidence="2">The sequence shown here is derived from an EMBL/GenBank/DDBJ whole genome shotgun (WGS) entry which is preliminary data.</text>
</comment>
<name>A0A834FLW1_ORYME</name>
<organism evidence="2 3">
    <name type="scientific">Oryzias melastigma</name>
    <name type="common">Marine medaka</name>
    <dbReference type="NCBI Taxonomy" id="30732"/>
    <lineage>
        <taxon>Eukaryota</taxon>
        <taxon>Metazoa</taxon>
        <taxon>Chordata</taxon>
        <taxon>Craniata</taxon>
        <taxon>Vertebrata</taxon>
        <taxon>Euteleostomi</taxon>
        <taxon>Actinopterygii</taxon>
        <taxon>Neopterygii</taxon>
        <taxon>Teleostei</taxon>
        <taxon>Neoteleostei</taxon>
        <taxon>Acanthomorphata</taxon>
        <taxon>Ovalentaria</taxon>
        <taxon>Atherinomorphae</taxon>
        <taxon>Beloniformes</taxon>
        <taxon>Adrianichthyidae</taxon>
        <taxon>Oryziinae</taxon>
        <taxon>Oryzias</taxon>
    </lineage>
</organism>
<dbReference type="Proteomes" id="UP000646548">
    <property type="component" value="Unassembled WGS sequence"/>
</dbReference>
<feature type="compositionally biased region" description="Basic and acidic residues" evidence="1">
    <location>
        <begin position="35"/>
        <end position="46"/>
    </location>
</feature>
<accession>A0A834FLW1</accession>
<feature type="compositionally biased region" description="Basic and acidic residues" evidence="1">
    <location>
        <begin position="54"/>
        <end position="64"/>
    </location>
</feature>
<evidence type="ECO:0000313" key="2">
    <source>
        <dbReference type="EMBL" id="KAF6736613.1"/>
    </source>
</evidence>
<evidence type="ECO:0000256" key="1">
    <source>
        <dbReference type="SAM" id="MobiDB-lite"/>
    </source>
</evidence>